<dbReference type="Pfam" id="PF12900">
    <property type="entry name" value="Pyridox_ox_2"/>
    <property type="match status" value="1"/>
</dbReference>
<dbReference type="InterPro" id="IPR024747">
    <property type="entry name" value="Pyridox_Oxase-rel"/>
</dbReference>
<accession>A0A101JDA7</accession>
<dbReference type="SUPFAM" id="SSF50475">
    <property type="entry name" value="FMN-binding split barrel"/>
    <property type="match status" value="1"/>
</dbReference>
<organism evidence="1 2">
    <name type="scientific">Streptomyces regalis</name>
    <dbReference type="NCBI Taxonomy" id="68262"/>
    <lineage>
        <taxon>Bacteria</taxon>
        <taxon>Bacillati</taxon>
        <taxon>Actinomycetota</taxon>
        <taxon>Actinomycetes</taxon>
        <taxon>Kitasatosporales</taxon>
        <taxon>Streptomycetaceae</taxon>
        <taxon>Streptomyces</taxon>
    </lineage>
</organism>
<comment type="caution">
    <text evidence="1">The sequence shown here is derived from an EMBL/GenBank/DDBJ whole genome shotgun (WGS) entry which is preliminary data.</text>
</comment>
<dbReference type="InterPro" id="IPR012349">
    <property type="entry name" value="Split_barrel_FMN-bd"/>
</dbReference>
<dbReference type="EMBL" id="LLZG01000375">
    <property type="protein sequence ID" value="KUL24688.1"/>
    <property type="molecule type" value="Genomic_DNA"/>
</dbReference>
<dbReference type="Gene3D" id="2.30.110.10">
    <property type="entry name" value="Electron Transport, Fmn-binding Protein, Chain A"/>
    <property type="match status" value="1"/>
</dbReference>
<sequence length="137" mass="14726">MVELSRVEALDLLGTVQLGRVAFTDQALPAIRPVNHLVVEGDIIVRTHGGSALLGRALLSEVVAYEADEIDPVTRTGWSVLVTGTATRVADAAELARYQGLLTPWIEAEMGQVVRIRPEIVSGYRLVRKSVSGVPSP</sequence>
<name>A0A101JDA7_9ACTN</name>
<protein>
    <recommendedName>
        <fullName evidence="3">Pyridoxamine 5'-phosphate oxidase</fullName>
    </recommendedName>
</protein>
<dbReference type="Proteomes" id="UP000053923">
    <property type="component" value="Unassembled WGS sequence"/>
</dbReference>
<dbReference type="AlphaFoldDB" id="A0A101JDA7"/>
<evidence type="ECO:0000313" key="2">
    <source>
        <dbReference type="Proteomes" id="UP000053923"/>
    </source>
</evidence>
<proteinExistence type="predicted"/>
<dbReference type="OrthoDB" id="3212118at2"/>
<evidence type="ECO:0008006" key="3">
    <source>
        <dbReference type="Google" id="ProtNLM"/>
    </source>
</evidence>
<evidence type="ECO:0000313" key="1">
    <source>
        <dbReference type="EMBL" id="KUL24688.1"/>
    </source>
</evidence>
<keyword evidence="2" id="KW-1185">Reference proteome</keyword>
<reference evidence="2" key="1">
    <citation type="submission" date="2015-10" db="EMBL/GenBank/DDBJ databases">
        <authorList>
            <person name="Ju K.-S."/>
            <person name="Doroghazi J.R."/>
            <person name="Metcalf W.W."/>
        </authorList>
    </citation>
    <scope>NUCLEOTIDE SEQUENCE [LARGE SCALE GENOMIC DNA]</scope>
    <source>
        <strain evidence="2">NRRL 3151</strain>
    </source>
</reference>
<gene>
    <name evidence="1" type="ORF">ADL12_36420</name>
</gene>